<dbReference type="HOGENOM" id="CLU_000288_6_8_1"/>
<name>A0A0C3EW23_PILCF</name>
<accession>A0A0C3EW23</accession>
<dbReference type="SUPFAM" id="SSF52540">
    <property type="entry name" value="P-loop containing nucleoside triphosphate hydrolases"/>
    <property type="match status" value="1"/>
</dbReference>
<keyword evidence="4" id="KW-1185">Reference proteome</keyword>
<evidence type="ECO:0000313" key="3">
    <source>
        <dbReference type="EMBL" id="KIM76715.1"/>
    </source>
</evidence>
<proteinExistence type="predicted"/>
<dbReference type="AlphaFoldDB" id="A0A0C3EW23"/>
<dbReference type="InterPro" id="IPR027417">
    <property type="entry name" value="P-loop_NTPase"/>
</dbReference>
<dbReference type="Proteomes" id="UP000054166">
    <property type="component" value="Unassembled WGS sequence"/>
</dbReference>
<keyword evidence="1" id="KW-0677">Repeat</keyword>
<evidence type="ECO:0000256" key="1">
    <source>
        <dbReference type="ARBA" id="ARBA00022737"/>
    </source>
</evidence>
<dbReference type="InterPro" id="IPR056884">
    <property type="entry name" value="NPHP3-like_N"/>
</dbReference>
<dbReference type="InParanoid" id="A0A0C3EW23"/>
<protein>
    <recommendedName>
        <fullName evidence="2">Nephrocystin 3-like N-terminal domain-containing protein</fullName>
    </recommendedName>
</protein>
<dbReference type="PANTHER" id="PTHR10039">
    <property type="entry name" value="AMELOGENIN"/>
    <property type="match status" value="1"/>
</dbReference>
<dbReference type="OrthoDB" id="163438at2759"/>
<feature type="domain" description="Nephrocystin 3-like N-terminal" evidence="2">
    <location>
        <begin position="14"/>
        <end position="162"/>
    </location>
</feature>
<reference evidence="4" key="2">
    <citation type="submission" date="2015-01" db="EMBL/GenBank/DDBJ databases">
        <title>Evolutionary Origins and Diversification of the Mycorrhizal Mutualists.</title>
        <authorList>
            <consortium name="DOE Joint Genome Institute"/>
            <consortium name="Mycorrhizal Genomics Consortium"/>
            <person name="Kohler A."/>
            <person name="Kuo A."/>
            <person name="Nagy L.G."/>
            <person name="Floudas D."/>
            <person name="Copeland A."/>
            <person name="Barry K.W."/>
            <person name="Cichocki N."/>
            <person name="Veneault-Fourrey C."/>
            <person name="LaButti K."/>
            <person name="Lindquist E.A."/>
            <person name="Lipzen A."/>
            <person name="Lundell T."/>
            <person name="Morin E."/>
            <person name="Murat C."/>
            <person name="Riley R."/>
            <person name="Ohm R."/>
            <person name="Sun H."/>
            <person name="Tunlid A."/>
            <person name="Henrissat B."/>
            <person name="Grigoriev I.V."/>
            <person name="Hibbett D.S."/>
            <person name="Martin F."/>
        </authorList>
    </citation>
    <scope>NUCLEOTIDE SEQUENCE [LARGE SCALE GENOMIC DNA]</scope>
    <source>
        <strain evidence="4">F 1598</strain>
    </source>
</reference>
<dbReference type="STRING" id="765440.A0A0C3EW23"/>
<organism evidence="3 4">
    <name type="scientific">Piloderma croceum (strain F 1598)</name>
    <dbReference type="NCBI Taxonomy" id="765440"/>
    <lineage>
        <taxon>Eukaryota</taxon>
        <taxon>Fungi</taxon>
        <taxon>Dikarya</taxon>
        <taxon>Basidiomycota</taxon>
        <taxon>Agaricomycotina</taxon>
        <taxon>Agaricomycetes</taxon>
        <taxon>Agaricomycetidae</taxon>
        <taxon>Atheliales</taxon>
        <taxon>Atheliaceae</taxon>
        <taxon>Piloderma</taxon>
    </lineage>
</organism>
<evidence type="ECO:0000259" key="2">
    <source>
        <dbReference type="Pfam" id="PF24883"/>
    </source>
</evidence>
<sequence>MHQDVLGASSAPEQTTRTLWLYGLAGSGKSTLSTTIANIFNELGQLGAFLFFDRDVTERSDPTMFVMTLAYQLASSDPKIGAHVRAVVEKNSNILLSSLALQFQRLILDPLSSVCDPIAQIIIVIDALDECGTAQGRSSLLDILTNGFSKLPSYVRTIVLSRVEIDDGLQCFAIPTPYSHP</sequence>
<gene>
    <name evidence="3" type="ORF">PILCRDRAFT_796979</name>
</gene>
<dbReference type="EMBL" id="KN833032">
    <property type="protein sequence ID" value="KIM76715.1"/>
    <property type="molecule type" value="Genomic_DNA"/>
</dbReference>
<dbReference type="PANTHER" id="PTHR10039:SF14">
    <property type="entry name" value="NACHT DOMAIN-CONTAINING PROTEIN"/>
    <property type="match status" value="1"/>
</dbReference>
<reference evidence="3 4" key="1">
    <citation type="submission" date="2014-04" db="EMBL/GenBank/DDBJ databases">
        <authorList>
            <consortium name="DOE Joint Genome Institute"/>
            <person name="Kuo A."/>
            <person name="Tarkka M."/>
            <person name="Buscot F."/>
            <person name="Kohler A."/>
            <person name="Nagy L.G."/>
            <person name="Floudas D."/>
            <person name="Copeland A."/>
            <person name="Barry K.W."/>
            <person name="Cichocki N."/>
            <person name="Veneault-Fourrey C."/>
            <person name="LaButti K."/>
            <person name="Lindquist E.A."/>
            <person name="Lipzen A."/>
            <person name="Lundell T."/>
            <person name="Morin E."/>
            <person name="Murat C."/>
            <person name="Sun H."/>
            <person name="Tunlid A."/>
            <person name="Henrissat B."/>
            <person name="Grigoriev I.V."/>
            <person name="Hibbett D.S."/>
            <person name="Martin F."/>
            <person name="Nordberg H.P."/>
            <person name="Cantor M.N."/>
            <person name="Hua S.X."/>
        </authorList>
    </citation>
    <scope>NUCLEOTIDE SEQUENCE [LARGE SCALE GENOMIC DNA]</scope>
    <source>
        <strain evidence="3 4">F 1598</strain>
    </source>
</reference>
<evidence type="ECO:0000313" key="4">
    <source>
        <dbReference type="Proteomes" id="UP000054166"/>
    </source>
</evidence>
<dbReference type="Pfam" id="PF24883">
    <property type="entry name" value="NPHP3_N"/>
    <property type="match status" value="1"/>
</dbReference>
<dbReference type="Gene3D" id="3.40.50.300">
    <property type="entry name" value="P-loop containing nucleotide triphosphate hydrolases"/>
    <property type="match status" value="1"/>
</dbReference>